<proteinExistence type="inferred from homology"/>
<keyword evidence="4" id="KW-1185">Reference proteome</keyword>
<evidence type="ECO:0000313" key="3">
    <source>
        <dbReference type="EMBL" id="GAA0943275.1"/>
    </source>
</evidence>
<reference evidence="4" key="1">
    <citation type="journal article" date="2019" name="Int. J. Syst. Evol. Microbiol.">
        <title>The Global Catalogue of Microorganisms (GCM) 10K type strain sequencing project: providing services to taxonomists for standard genome sequencing and annotation.</title>
        <authorList>
            <consortium name="The Broad Institute Genomics Platform"/>
            <consortium name="The Broad Institute Genome Sequencing Center for Infectious Disease"/>
            <person name="Wu L."/>
            <person name="Ma J."/>
        </authorList>
    </citation>
    <scope>NUCLEOTIDE SEQUENCE [LARGE SCALE GENOMIC DNA]</scope>
    <source>
        <strain evidence="4">JCM 11117</strain>
    </source>
</reference>
<keyword evidence="2 3" id="KW-0808">Transferase</keyword>
<sequence>MTGPLEGIRVLDASTILAGPLVAQILGDYGADVVKIEHPTRGDGMRGHGLDKDGEPLWWKMISRNKRTVGLYLGDPDGAQVFRTLARTADVVIENFRPGTLERWGLGYDVLSADNPGLILLRVTGFGQRGPYAKRAAFGTLVESMSGFAHLTGQPDGPPTLPAFGLADSIAGMAGAAAVSMALYRRQLDGQGQEIDLDLLSPIMTAVGPGVIYADQLGIDQERTGNRSTFNAPRNTYRTEDGQWVAISTSAGSIAHRVLELVGHPEVTQEAWFATGRGRAQHADLLDEYVGSWIAERTRDEVTAAFEEAGAAVAPIYRPSELLTDPQVQALDMITTVDDPELGPVRMQNVVWRMGRTPGSIRSTGRALGADTDEVLTGAGLSESEVAALRERGVVR</sequence>
<dbReference type="RefSeq" id="WP_343942997.1">
    <property type="nucleotide sequence ID" value="NZ_BAAAHP010000111.1"/>
</dbReference>
<dbReference type="Gene3D" id="3.40.50.10540">
    <property type="entry name" value="Crotonobetainyl-coa:carnitine coa-transferase, domain 1"/>
    <property type="match status" value="1"/>
</dbReference>
<evidence type="ECO:0000256" key="1">
    <source>
        <dbReference type="ARBA" id="ARBA00008383"/>
    </source>
</evidence>
<comment type="caution">
    <text evidence="3">The sequence shown here is derived from an EMBL/GenBank/DDBJ whole genome shotgun (WGS) entry which is preliminary data.</text>
</comment>
<name>A0ABP4AYG6_9PSEU</name>
<dbReference type="PANTHER" id="PTHR48228">
    <property type="entry name" value="SUCCINYL-COA--D-CITRAMALATE COA-TRANSFERASE"/>
    <property type="match status" value="1"/>
</dbReference>
<gene>
    <name evidence="3" type="ORF">GCM10009559_40030</name>
</gene>
<evidence type="ECO:0000256" key="2">
    <source>
        <dbReference type="ARBA" id="ARBA00022679"/>
    </source>
</evidence>
<dbReference type="InterPro" id="IPR023606">
    <property type="entry name" value="CoA-Trfase_III_dom_1_sf"/>
</dbReference>
<dbReference type="SUPFAM" id="SSF89796">
    <property type="entry name" value="CoA-transferase family III (CaiB/BaiF)"/>
    <property type="match status" value="1"/>
</dbReference>
<dbReference type="PANTHER" id="PTHR48228:SF6">
    <property type="entry name" value="L-CARNITINE COA-TRANSFERASE"/>
    <property type="match status" value="1"/>
</dbReference>
<dbReference type="Pfam" id="PF02515">
    <property type="entry name" value="CoA_transf_3"/>
    <property type="match status" value="1"/>
</dbReference>
<dbReference type="InterPro" id="IPR003673">
    <property type="entry name" value="CoA-Trfase_fam_III"/>
</dbReference>
<comment type="similarity">
    <text evidence="1">Belongs to the CoA-transferase III family.</text>
</comment>
<dbReference type="Proteomes" id="UP001499967">
    <property type="component" value="Unassembled WGS sequence"/>
</dbReference>
<dbReference type="GO" id="GO:0016740">
    <property type="term" value="F:transferase activity"/>
    <property type="evidence" value="ECO:0007669"/>
    <property type="project" value="UniProtKB-KW"/>
</dbReference>
<evidence type="ECO:0000313" key="4">
    <source>
        <dbReference type="Proteomes" id="UP001499967"/>
    </source>
</evidence>
<organism evidence="3 4">
    <name type="scientific">Pseudonocardia zijingensis</name>
    <dbReference type="NCBI Taxonomy" id="153376"/>
    <lineage>
        <taxon>Bacteria</taxon>
        <taxon>Bacillati</taxon>
        <taxon>Actinomycetota</taxon>
        <taxon>Actinomycetes</taxon>
        <taxon>Pseudonocardiales</taxon>
        <taxon>Pseudonocardiaceae</taxon>
        <taxon>Pseudonocardia</taxon>
    </lineage>
</organism>
<protein>
    <submittedName>
        <fullName evidence="3">CoA transferase</fullName>
    </submittedName>
</protein>
<dbReference type="EMBL" id="BAAAHP010000111">
    <property type="protein sequence ID" value="GAA0943275.1"/>
    <property type="molecule type" value="Genomic_DNA"/>
</dbReference>
<dbReference type="Gene3D" id="3.30.1540.10">
    <property type="entry name" value="formyl-coa transferase, domain 3"/>
    <property type="match status" value="1"/>
</dbReference>
<accession>A0ABP4AYG6</accession>
<dbReference type="InterPro" id="IPR044855">
    <property type="entry name" value="CoA-Trfase_III_dom3_sf"/>
</dbReference>
<dbReference type="InterPro" id="IPR050509">
    <property type="entry name" value="CoA-transferase_III"/>
</dbReference>